<protein>
    <recommendedName>
        <fullName evidence="1">Prion-inhibition and propagation HeLo domain-containing protein</fullName>
    </recommendedName>
</protein>
<dbReference type="InterPro" id="IPR029498">
    <property type="entry name" value="HeLo_dom"/>
</dbReference>
<proteinExistence type="predicted"/>
<dbReference type="Proteomes" id="UP000800094">
    <property type="component" value="Unassembled WGS sequence"/>
</dbReference>
<dbReference type="RefSeq" id="XP_033679666.1">
    <property type="nucleotide sequence ID" value="XM_033829792.1"/>
</dbReference>
<reference evidence="2" key="1">
    <citation type="journal article" date="2020" name="Stud. Mycol.">
        <title>101 Dothideomycetes genomes: a test case for predicting lifestyles and emergence of pathogens.</title>
        <authorList>
            <person name="Haridas S."/>
            <person name="Albert R."/>
            <person name="Binder M."/>
            <person name="Bloem J."/>
            <person name="Labutti K."/>
            <person name="Salamov A."/>
            <person name="Andreopoulos B."/>
            <person name="Baker S."/>
            <person name="Barry K."/>
            <person name="Bills G."/>
            <person name="Bluhm B."/>
            <person name="Cannon C."/>
            <person name="Castanera R."/>
            <person name="Culley D."/>
            <person name="Daum C."/>
            <person name="Ezra D."/>
            <person name="Gonzalez J."/>
            <person name="Henrissat B."/>
            <person name="Kuo A."/>
            <person name="Liang C."/>
            <person name="Lipzen A."/>
            <person name="Lutzoni F."/>
            <person name="Magnuson J."/>
            <person name="Mondo S."/>
            <person name="Nolan M."/>
            <person name="Ohm R."/>
            <person name="Pangilinan J."/>
            <person name="Park H.-J."/>
            <person name="Ramirez L."/>
            <person name="Alfaro M."/>
            <person name="Sun H."/>
            <person name="Tritt A."/>
            <person name="Yoshinaga Y."/>
            <person name="Zwiers L.-H."/>
            <person name="Turgeon B."/>
            <person name="Goodwin S."/>
            <person name="Spatafora J."/>
            <person name="Crous P."/>
            <person name="Grigoriev I."/>
        </authorList>
    </citation>
    <scope>NUCLEOTIDE SEQUENCE</scope>
    <source>
        <strain evidence="2">CBS 122368</strain>
    </source>
</reference>
<sequence>MAELALAVTGVALAWKGILDFGHLVTKLIDDDLRQRDVLAIKLELSQYMLKDWGQHWGVDRSDGRFHTFETSRKELIMKIIFRLRDSRCDAMKRLRDSYGMLAGDEENSEAEDPGNGLARLADRVRGAARRGKHKARWLIHDRELMTELVDETMDLHKCLNSLTFLSINFLTSNLATLRTAQPLESGLARLESRVKRENASSHQDATQLRKARTPELGRGVDEQTLAGYASNLIGSSRQADSVRRHIDRGFHYHGDARVPETIATWWGDASSGILMIEVSDDADDATSTYACVLLYYLVACRKLIYVFEPEPTKGPAEQLLEMLRALIQGLVSLRGNQPLGKISFPASITEIESGRVEAETIQRLITLVHDLVRDMLTSCDQPILLVIDGLELVTPSDDESSNRLVRSFVSGLRTICDANGDERQHILKILLGHKGHATTLYDCVGDRDVADLTGRAARTTSMRHELAVSLRE</sequence>
<gene>
    <name evidence="2" type="ORF">BU26DRAFT_522464</name>
</gene>
<evidence type="ECO:0000313" key="3">
    <source>
        <dbReference type="Proteomes" id="UP000800094"/>
    </source>
</evidence>
<dbReference type="OrthoDB" id="5220961at2759"/>
<name>A0A6A6I3Z5_9PLEO</name>
<accession>A0A6A6I3Z5</accession>
<dbReference type="Pfam" id="PF14479">
    <property type="entry name" value="HeLo"/>
    <property type="match status" value="1"/>
</dbReference>
<organism evidence="2 3">
    <name type="scientific">Trematosphaeria pertusa</name>
    <dbReference type="NCBI Taxonomy" id="390896"/>
    <lineage>
        <taxon>Eukaryota</taxon>
        <taxon>Fungi</taxon>
        <taxon>Dikarya</taxon>
        <taxon>Ascomycota</taxon>
        <taxon>Pezizomycotina</taxon>
        <taxon>Dothideomycetes</taxon>
        <taxon>Pleosporomycetidae</taxon>
        <taxon>Pleosporales</taxon>
        <taxon>Massarineae</taxon>
        <taxon>Trematosphaeriaceae</taxon>
        <taxon>Trematosphaeria</taxon>
    </lineage>
</organism>
<evidence type="ECO:0000313" key="2">
    <source>
        <dbReference type="EMBL" id="KAF2244662.1"/>
    </source>
</evidence>
<evidence type="ECO:0000259" key="1">
    <source>
        <dbReference type="Pfam" id="PF14479"/>
    </source>
</evidence>
<feature type="domain" description="Prion-inhibition and propagation HeLo" evidence="1">
    <location>
        <begin position="4"/>
        <end position="164"/>
    </location>
</feature>
<dbReference type="GeneID" id="54583122"/>
<keyword evidence="3" id="KW-1185">Reference proteome</keyword>
<dbReference type="Gene3D" id="1.20.120.1020">
    <property type="entry name" value="Prion-inhibition and propagation, HeLo domain"/>
    <property type="match status" value="1"/>
</dbReference>
<dbReference type="AlphaFoldDB" id="A0A6A6I3Z5"/>
<dbReference type="InterPro" id="IPR038305">
    <property type="entry name" value="HeLo_sf"/>
</dbReference>
<dbReference type="EMBL" id="ML987202">
    <property type="protein sequence ID" value="KAF2244662.1"/>
    <property type="molecule type" value="Genomic_DNA"/>
</dbReference>